<keyword evidence="2" id="KW-1185">Reference proteome</keyword>
<organism evidence="1 2">
    <name type="scientific">Thermanaerosceptrum fracticalcis</name>
    <dbReference type="NCBI Taxonomy" id="1712410"/>
    <lineage>
        <taxon>Bacteria</taxon>
        <taxon>Bacillati</taxon>
        <taxon>Bacillota</taxon>
        <taxon>Clostridia</taxon>
        <taxon>Eubacteriales</taxon>
        <taxon>Peptococcaceae</taxon>
        <taxon>Thermanaerosceptrum</taxon>
    </lineage>
</organism>
<protein>
    <submittedName>
        <fullName evidence="1">Uncharacterized protein</fullName>
    </submittedName>
</protein>
<dbReference type="AlphaFoldDB" id="A0A7G6E718"/>
<evidence type="ECO:0000313" key="1">
    <source>
        <dbReference type="EMBL" id="QNB47872.1"/>
    </source>
</evidence>
<name>A0A7G6E718_THEFR</name>
<proteinExistence type="predicted"/>
<reference evidence="1 2" key="1">
    <citation type="journal article" date="2019" name="Front. Microbiol.">
        <title>Thermoanaerosceptrum fracticalcis gen. nov. sp. nov., a Novel Fumarate-Fermenting Microorganism From a Deep Fractured Carbonate Aquifer of the US Great Basin.</title>
        <authorList>
            <person name="Hamilton-Brehm S.D."/>
            <person name="Stewart L.E."/>
            <person name="Zavarin M."/>
            <person name="Caldwell M."/>
            <person name="Lawson P.A."/>
            <person name="Onstott T.C."/>
            <person name="Grzymski J."/>
            <person name="Neveux I."/>
            <person name="Lollar B.S."/>
            <person name="Russell C.E."/>
            <person name="Moser D.P."/>
        </authorList>
    </citation>
    <scope>NUCLEOTIDE SEQUENCE [LARGE SCALE GENOMIC DNA]</scope>
    <source>
        <strain evidence="1 2">DRI-13</strain>
    </source>
</reference>
<accession>A0A7G6E718</accession>
<dbReference type="EMBL" id="CP045798">
    <property type="protein sequence ID" value="QNB47872.1"/>
    <property type="molecule type" value="Genomic_DNA"/>
</dbReference>
<dbReference type="RefSeq" id="WP_034421146.1">
    <property type="nucleotide sequence ID" value="NZ_CP045798.1"/>
</dbReference>
<dbReference type="KEGG" id="tfr:BR63_17375"/>
<dbReference type="Proteomes" id="UP000515847">
    <property type="component" value="Chromosome"/>
</dbReference>
<sequence length="103" mass="11755">MEGGDNKGIRGAEGAKALEEVYQGAGSQFDPKMVAALAEEPFWQIATYRDPARLERQIEEEKQWLVQLADLLHPLVYAQSQWLYRLLVILWQLKENAAGRADR</sequence>
<dbReference type="OrthoDB" id="10822at2"/>
<evidence type="ECO:0000313" key="2">
    <source>
        <dbReference type="Proteomes" id="UP000515847"/>
    </source>
</evidence>
<gene>
    <name evidence="1" type="ORF">BR63_17375</name>
</gene>